<dbReference type="EMBL" id="JH429798">
    <property type="status" value="NOT_ANNOTATED_CDS"/>
    <property type="molecule type" value="Genomic_DNA"/>
</dbReference>
<dbReference type="HOGENOM" id="CLU_761468_0_0_1"/>
<feature type="compositionally biased region" description="Low complexity" evidence="2">
    <location>
        <begin position="192"/>
        <end position="206"/>
    </location>
</feature>
<evidence type="ECO:0000256" key="1">
    <source>
        <dbReference type="PROSITE-ProRule" id="PRU00047"/>
    </source>
</evidence>
<dbReference type="GO" id="GO:0008270">
    <property type="term" value="F:zinc ion binding"/>
    <property type="evidence" value="ECO:0007669"/>
    <property type="project" value="UniProtKB-KW"/>
</dbReference>
<dbReference type="PROSITE" id="PS50158">
    <property type="entry name" value="ZF_CCHC"/>
    <property type="match status" value="1"/>
</dbReference>
<proteinExistence type="predicted"/>
<dbReference type="SMART" id="SM00343">
    <property type="entry name" value="ZnF_C2HC"/>
    <property type="match status" value="1"/>
</dbReference>
<evidence type="ECO:0000259" key="3">
    <source>
        <dbReference type="PROSITE" id="PS50158"/>
    </source>
</evidence>
<dbReference type="Proteomes" id="UP000014500">
    <property type="component" value="Unassembled WGS sequence"/>
</dbReference>
<dbReference type="InterPro" id="IPR036875">
    <property type="entry name" value="Znf_CCHC_sf"/>
</dbReference>
<keyword evidence="1" id="KW-0863">Zinc-finger</keyword>
<evidence type="ECO:0000313" key="5">
    <source>
        <dbReference type="Proteomes" id="UP000014500"/>
    </source>
</evidence>
<dbReference type="Gene3D" id="4.10.60.10">
    <property type="entry name" value="Zinc finger, CCHC-type"/>
    <property type="match status" value="1"/>
</dbReference>
<dbReference type="Pfam" id="PF14223">
    <property type="entry name" value="Retrotran_gag_2"/>
    <property type="match status" value="1"/>
</dbReference>
<feature type="region of interest" description="Disordered" evidence="2">
    <location>
        <begin position="166"/>
        <end position="209"/>
    </location>
</feature>
<keyword evidence="5" id="KW-1185">Reference proteome</keyword>
<dbReference type="GO" id="GO:0003676">
    <property type="term" value="F:nucleic acid binding"/>
    <property type="evidence" value="ECO:0007669"/>
    <property type="project" value="InterPro"/>
</dbReference>
<accession>T1IH83</accession>
<reference evidence="5" key="1">
    <citation type="submission" date="2011-05" db="EMBL/GenBank/DDBJ databases">
        <authorList>
            <person name="Richards S.R."/>
            <person name="Qu J."/>
            <person name="Jiang H."/>
            <person name="Jhangiani S.N."/>
            <person name="Agravi P."/>
            <person name="Goodspeed R."/>
            <person name="Gross S."/>
            <person name="Mandapat C."/>
            <person name="Jackson L."/>
            <person name="Mathew T."/>
            <person name="Pu L."/>
            <person name="Thornton R."/>
            <person name="Saada N."/>
            <person name="Wilczek-Boney K.B."/>
            <person name="Lee S."/>
            <person name="Kovar C."/>
            <person name="Wu Y."/>
            <person name="Scherer S.E."/>
            <person name="Worley K.C."/>
            <person name="Muzny D.M."/>
            <person name="Gibbs R."/>
        </authorList>
    </citation>
    <scope>NUCLEOTIDE SEQUENCE</scope>
    <source>
        <strain evidence="5">Brora</strain>
    </source>
</reference>
<protein>
    <recommendedName>
        <fullName evidence="3">CCHC-type domain-containing protein</fullName>
    </recommendedName>
</protein>
<dbReference type="AlphaFoldDB" id="T1IH83"/>
<dbReference type="PhylomeDB" id="T1IH83"/>
<dbReference type="EnsemblMetazoa" id="SMAR000192-RA">
    <property type="protein sequence ID" value="SMAR000192-PA"/>
    <property type="gene ID" value="SMAR000192"/>
</dbReference>
<dbReference type="InterPro" id="IPR001878">
    <property type="entry name" value="Znf_CCHC"/>
</dbReference>
<name>T1IH83_STRMM</name>
<keyword evidence="1" id="KW-0479">Metal-binding</keyword>
<dbReference type="SUPFAM" id="SSF57756">
    <property type="entry name" value="Retrovirus zinc finger-like domains"/>
    <property type="match status" value="1"/>
</dbReference>
<feature type="domain" description="CCHC-type" evidence="3">
    <location>
        <begin position="216"/>
        <end position="231"/>
    </location>
</feature>
<feature type="region of interest" description="Disordered" evidence="2">
    <location>
        <begin position="227"/>
        <end position="254"/>
    </location>
</feature>
<sequence length="364" mass="41077">MQESTLYGFIDETGFGKAPAAGASESVQDKYERQKVKSRAILINSISPEFRHAAAQYETIKKVWEHLKSVFAPSTRPRKMRLLQELCLIEKKLDETMLSFVDRLDTAAKDYASLKLTDEDMKTYLLITRCGKESDQLRLIIDQWSDDDFKWEKVSNALLAEKNHHRYSELKVQSSKSKNSKYQRPKGRKPDTSATPNTQSTQQQQSSERKPFVLTCYNCQGAGHIARDCPSPTKKQKPVKNVESASVSTSASGARPKSVTKDRIYLANPVIDDNCFEIMFSESVSGNLALTTSAPFELGEGYSSIQGIGDIRLYVKDPRQKVKSTSFTVLFAILQVISLFWYIKAEDDISHAPILRQVDEIVKP</sequence>
<organism evidence="4 5">
    <name type="scientific">Strigamia maritima</name>
    <name type="common">European centipede</name>
    <name type="synonym">Geophilus maritimus</name>
    <dbReference type="NCBI Taxonomy" id="126957"/>
    <lineage>
        <taxon>Eukaryota</taxon>
        <taxon>Metazoa</taxon>
        <taxon>Ecdysozoa</taxon>
        <taxon>Arthropoda</taxon>
        <taxon>Myriapoda</taxon>
        <taxon>Chilopoda</taxon>
        <taxon>Pleurostigmophora</taxon>
        <taxon>Geophilomorpha</taxon>
        <taxon>Linotaeniidae</taxon>
        <taxon>Strigamia</taxon>
    </lineage>
</organism>
<feature type="compositionally biased region" description="Polar residues" evidence="2">
    <location>
        <begin position="243"/>
        <end position="252"/>
    </location>
</feature>
<dbReference type="Pfam" id="PF00098">
    <property type="entry name" value="zf-CCHC"/>
    <property type="match status" value="1"/>
</dbReference>
<feature type="compositionally biased region" description="Basic residues" evidence="2">
    <location>
        <begin position="178"/>
        <end position="187"/>
    </location>
</feature>
<reference evidence="4" key="2">
    <citation type="submission" date="2015-02" db="UniProtKB">
        <authorList>
            <consortium name="EnsemblMetazoa"/>
        </authorList>
    </citation>
    <scope>IDENTIFICATION</scope>
</reference>
<keyword evidence="1" id="KW-0862">Zinc</keyword>
<evidence type="ECO:0000313" key="4">
    <source>
        <dbReference type="EnsemblMetazoa" id="SMAR000192-PA"/>
    </source>
</evidence>
<evidence type="ECO:0000256" key="2">
    <source>
        <dbReference type="SAM" id="MobiDB-lite"/>
    </source>
</evidence>